<dbReference type="AlphaFoldDB" id="A0A5B8NLU2"/>
<dbReference type="KEGG" id="enn:FRE64_08450"/>
<comment type="similarity">
    <text evidence="5">Belongs to the bacterial solute-binding protein 9 family.</text>
</comment>
<evidence type="ECO:0000256" key="6">
    <source>
        <dbReference type="SAM" id="SignalP"/>
    </source>
</evidence>
<accession>A0A5B8NLU2</accession>
<evidence type="ECO:0000313" key="8">
    <source>
        <dbReference type="Proteomes" id="UP000318453"/>
    </source>
</evidence>
<dbReference type="Gene3D" id="3.40.50.1980">
    <property type="entry name" value="Nitrogenase molybdenum iron protein domain"/>
    <property type="match status" value="2"/>
</dbReference>
<keyword evidence="4 6" id="KW-0732">Signal</keyword>
<dbReference type="PANTHER" id="PTHR42953:SF1">
    <property type="entry name" value="METAL-BINDING PROTEIN HI_0362-RELATED"/>
    <property type="match status" value="1"/>
</dbReference>
<dbReference type="GO" id="GO:0030313">
    <property type="term" value="C:cell envelope"/>
    <property type="evidence" value="ECO:0007669"/>
    <property type="project" value="UniProtKB-SubCell"/>
</dbReference>
<dbReference type="Proteomes" id="UP000318453">
    <property type="component" value="Chromosome"/>
</dbReference>
<gene>
    <name evidence="7" type="ORF">FRE64_08450</name>
</gene>
<dbReference type="PANTHER" id="PTHR42953">
    <property type="entry name" value="HIGH-AFFINITY ZINC UPTAKE SYSTEM PROTEIN ZNUA-RELATED"/>
    <property type="match status" value="1"/>
</dbReference>
<evidence type="ECO:0000256" key="1">
    <source>
        <dbReference type="ARBA" id="ARBA00004196"/>
    </source>
</evidence>
<dbReference type="GO" id="GO:0030001">
    <property type="term" value="P:metal ion transport"/>
    <property type="evidence" value="ECO:0007669"/>
    <property type="project" value="InterPro"/>
</dbReference>
<proteinExistence type="inferred from homology"/>
<evidence type="ECO:0000256" key="3">
    <source>
        <dbReference type="ARBA" id="ARBA00022723"/>
    </source>
</evidence>
<dbReference type="GO" id="GO:0046872">
    <property type="term" value="F:metal ion binding"/>
    <property type="evidence" value="ECO:0007669"/>
    <property type="project" value="UniProtKB-KW"/>
</dbReference>
<evidence type="ECO:0000313" key="7">
    <source>
        <dbReference type="EMBL" id="QDZ39968.1"/>
    </source>
</evidence>
<comment type="subcellular location">
    <subcellularLocation>
        <location evidence="1">Cell envelope</location>
    </subcellularLocation>
</comment>
<evidence type="ECO:0000256" key="4">
    <source>
        <dbReference type="ARBA" id="ARBA00022729"/>
    </source>
</evidence>
<dbReference type="RefSeq" id="WP_146295564.1">
    <property type="nucleotide sequence ID" value="NZ_CP042326.1"/>
</dbReference>
<evidence type="ECO:0000256" key="2">
    <source>
        <dbReference type="ARBA" id="ARBA00022448"/>
    </source>
</evidence>
<dbReference type="SUPFAM" id="SSF53807">
    <property type="entry name" value="Helical backbone' metal receptor"/>
    <property type="match status" value="1"/>
</dbReference>
<dbReference type="InterPro" id="IPR050492">
    <property type="entry name" value="Bact_metal-bind_prot9"/>
</dbReference>
<keyword evidence="3" id="KW-0479">Metal-binding</keyword>
<keyword evidence="8" id="KW-1185">Reference proteome</keyword>
<feature type="signal peptide" evidence="6">
    <location>
        <begin position="1"/>
        <end position="21"/>
    </location>
</feature>
<dbReference type="PRINTS" id="PR00691">
    <property type="entry name" value="ADHESINB"/>
</dbReference>
<dbReference type="PRINTS" id="PR00690">
    <property type="entry name" value="ADHESNFAMILY"/>
</dbReference>
<dbReference type="OrthoDB" id="9793396at2"/>
<feature type="chain" id="PRO_5022866593" evidence="6">
    <location>
        <begin position="22"/>
        <end position="314"/>
    </location>
</feature>
<dbReference type="InterPro" id="IPR006128">
    <property type="entry name" value="Lipoprotein_PsaA-like"/>
</dbReference>
<reference evidence="7" key="1">
    <citation type="submission" date="2019-08" db="EMBL/GenBank/DDBJ databases">
        <title>Carotenoids and Carotenoid Binding Proteins in the Halophilic Cyanobacterium Euhalothece sp. ZM00.</title>
        <authorList>
            <person name="Cho S.M."/>
            <person name="Song J.Y."/>
            <person name="Park Y.-I."/>
        </authorList>
    </citation>
    <scope>NUCLEOTIDE SEQUENCE [LARGE SCALE GENOMIC DNA]</scope>
    <source>
        <strain evidence="7">Z-M001</strain>
    </source>
</reference>
<dbReference type="InterPro" id="IPR006127">
    <property type="entry name" value="ZnuA-like"/>
</dbReference>
<name>A0A5B8NLU2_9CHRO</name>
<dbReference type="Pfam" id="PF01297">
    <property type="entry name" value="ZnuA"/>
    <property type="match status" value="1"/>
</dbReference>
<evidence type="ECO:0000256" key="5">
    <source>
        <dbReference type="RuleBase" id="RU003512"/>
    </source>
</evidence>
<dbReference type="EMBL" id="CP042326">
    <property type="protein sequence ID" value="QDZ39968.1"/>
    <property type="molecule type" value="Genomic_DNA"/>
</dbReference>
<sequence length="314" mass="34103">MIKGIYQLAGMSLLLSVGLMGCEPPDTNSTAGEAPKVVTTTTMITDWTDNIAGDTIEVIGLLDAGDDPHIYEPVPQDSQNIEEADLILYNGHDLEPELIRLIEGAGENTRQFAVGELISPLDESAMEEGETEFVPDPHVWGDVENVIVMVEAIAEELAAVSPENEEVYQENLEEYTAELEELHDWIGEQIETIPSENRKLVTTHDAFQYYTEAYGLEVVGTLIGISTEEQPSAQTVGRLASTVRETGVTTIFAEALINPRLIETVAEEAGVELAEEELYGDAIGAPGSDGDTYIKMMEANTRTIVTNLGGINSK</sequence>
<dbReference type="GO" id="GO:0007155">
    <property type="term" value="P:cell adhesion"/>
    <property type="evidence" value="ECO:0007669"/>
    <property type="project" value="InterPro"/>
</dbReference>
<dbReference type="InterPro" id="IPR006129">
    <property type="entry name" value="AdhesinB"/>
</dbReference>
<protein>
    <submittedName>
        <fullName evidence="7">Metal ABC transporter substrate-binding protein</fullName>
    </submittedName>
</protein>
<organism evidence="7 8">
    <name type="scientific">Euhalothece natronophila Z-M001</name>
    <dbReference type="NCBI Taxonomy" id="522448"/>
    <lineage>
        <taxon>Bacteria</taxon>
        <taxon>Bacillati</taxon>
        <taxon>Cyanobacteriota</taxon>
        <taxon>Cyanophyceae</taxon>
        <taxon>Oscillatoriophycideae</taxon>
        <taxon>Chroococcales</taxon>
        <taxon>Halothecacae</taxon>
        <taxon>Halothece cluster</taxon>
        <taxon>Euhalothece</taxon>
    </lineage>
</organism>
<dbReference type="PROSITE" id="PS51257">
    <property type="entry name" value="PROKAR_LIPOPROTEIN"/>
    <property type="match status" value="1"/>
</dbReference>
<keyword evidence="2 5" id="KW-0813">Transport</keyword>